<dbReference type="InterPro" id="IPR018247">
    <property type="entry name" value="EF_Hand_1_Ca_BS"/>
</dbReference>
<protein>
    <recommendedName>
        <fullName evidence="2">EF-hand domain-containing protein</fullName>
    </recommendedName>
</protein>
<feature type="non-terminal residue" evidence="1">
    <location>
        <position position="357"/>
    </location>
</feature>
<sequence length="357" mass="37348">ILEVAEAKVVLSTPSLADTADADSDGKLDPVGLELGTPSNPLYIDFDGNQRIGFSSELLTLQLSQFVHLTGGFAFEMGPVLPVNVATGLPSAGLDALETLGNSIISGLGTTLKNKGTLIENVEVATFQIGASNVHAFIGLNGPYWKEDLNSDRTISWSFNTGSGDDDSRTIDSLESSPITIDSTQYTVSGILPADTVVTLLASDGWIEVDGVKYGDIDDDQNVDADETDELSDNAVGLALSNLNFGLVTMEPTIGSFATLLGITENQLKGIIPKFTAMKATSSSVELVGVDELVVEARDIAVNLNNGDEWFGLLGPPVVDFAGTPGFADERLALFDTNSNGSVTVGELRTLAGLASG</sequence>
<evidence type="ECO:0000313" key="1">
    <source>
        <dbReference type="EMBL" id="KKK58949.1"/>
    </source>
</evidence>
<gene>
    <name evidence="1" type="ORF">LCGC14_3039280</name>
</gene>
<organism evidence="1">
    <name type="scientific">marine sediment metagenome</name>
    <dbReference type="NCBI Taxonomy" id="412755"/>
    <lineage>
        <taxon>unclassified sequences</taxon>
        <taxon>metagenomes</taxon>
        <taxon>ecological metagenomes</taxon>
    </lineage>
</organism>
<dbReference type="AlphaFoldDB" id="A0A0F8YY38"/>
<name>A0A0F8YY38_9ZZZZ</name>
<dbReference type="EMBL" id="LAZR01063723">
    <property type="protein sequence ID" value="KKK58949.1"/>
    <property type="molecule type" value="Genomic_DNA"/>
</dbReference>
<reference evidence="1" key="1">
    <citation type="journal article" date="2015" name="Nature">
        <title>Complex archaea that bridge the gap between prokaryotes and eukaryotes.</title>
        <authorList>
            <person name="Spang A."/>
            <person name="Saw J.H."/>
            <person name="Jorgensen S.L."/>
            <person name="Zaremba-Niedzwiedzka K."/>
            <person name="Martijn J."/>
            <person name="Lind A.E."/>
            <person name="van Eijk R."/>
            <person name="Schleper C."/>
            <person name="Guy L."/>
            <person name="Ettema T.J."/>
        </authorList>
    </citation>
    <scope>NUCLEOTIDE SEQUENCE</scope>
</reference>
<comment type="caution">
    <text evidence="1">The sequence shown here is derived from an EMBL/GenBank/DDBJ whole genome shotgun (WGS) entry which is preliminary data.</text>
</comment>
<evidence type="ECO:0008006" key="2">
    <source>
        <dbReference type="Google" id="ProtNLM"/>
    </source>
</evidence>
<proteinExistence type="predicted"/>
<feature type="non-terminal residue" evidence="1">
    <location>
        <position position="1"/>
    </location>
</feature>
<accession>A0A0F8YY38</accession>
<dbReference type="PROSITE" id="PS00018">
    <property type="entry name" value="EF_HAND_1"/>
    <property type="match status" value="1"/>
</dbReference>